<reference evidence="2 3" key="1">
    <citation type="submission" date="2011-09" db="EMBL/GenBank/DDBJ databases">
        <title>The draft genome of Fischerella sp. JSC-11.</title>
        <authorList>
            <consortium name="US DOE Joint Genome Institute (JGI-PGF)"/>
            <person name="Lucas S."/>
            <person name="Han J."/>
            <person name="Lapidus A."/>
            <person name="Cheng J.-F."/>
            <person name="Goodwin L."/>
            <person name="Pitluck S."/>
            <person name="Peters L."/>
            <person name="Land M.L."/>
            <person name="Hauser L."/>
            <person name="Sarkisova S."/>
            <person name="Bryant D.A."/>
            <person name="Brown I."/>
            <person name="Woyke T.J."/>
        </authorList>
    </citation>
    <scope>NUCLEOTIDE SEQUENCE [LARGE SCALE GENOMIC DNA]</scope>
    <source>
        <strain evidence="2 3">JSC-11</strain>
    </source>
</reference>
<organism evidence="2 3">
    <name type="scientific">Fischerella thermalis JSC-11</name>
    <dbReference type="NCBI Taxonomy" id="741277"/>
    <lineage>
        <taxon>Bacteria</taxon>
        <taxon>Bacillati</taxon>
        <taxon>Cyanobacteriota</taxon>
        <taxon>Cyanophyceae</taxon>
        <taxon>Nostocales</taxon>
        <taxon>Hapalosiphonaceae</taxon>
        <taxon>Fischerella</taxon>
    </lineage>
</organism>
<feature type="transmembrane region" description="Helical" evidence="1">
    <location>
        <begin position="41"/>
        <end position="60"/>
    </location>
</feature>
<dbReference type="PATRIC" id="fig|741277.3.peg.1167"/>
<keyword evidence="3" id="KW-1185">Reference proteome</keyword>
<name>G6FQ47_9CYAN</name>
<keyword evidence="1" id="KW-1133">Transmembrane helix</keyword>
<dbReference type="RefSeq" id="WP_009455274.1">
    <property type="nucleotide sequence ID" value="NZ_AGIZ01000003.1"/>
</dbReference>
<evidence type="ECO:0000256" key="1">
    <source>
        <dbReference type="SAM" id="Phobius"/>
    </source>
</evidence>
<proteinExistence type="predicted"/>
<keyword evidence="1" id="KW-0812">Transmembrane</keyword>
<comment type="caution">
    <text evidence="2">The sequence shown here is derived from an EMBL/GenBank/DDBJ whole genome shotgun (WGS) entry which is preliminary data.</text>
</comment>
<evidence type="ECO:0000313" key="2">
    <source>
        <dbReference type="EMBL" id="EHC17932.1"/>
    </source>
</evidence>
<protein>
    <submittedName>
        <fullName evidence="2">Uncharacterized protein</fullName>
    </submittedName>
</protein>
<dbReference type="Proteomes" id="UP000004344">
    <property type="component" value="Unassembled WGS sequence"/>
</dbReference>
<accession>G6FQ47</accession>
<evidence type="ECO:0000313" key="3">
    <source>
        <dbReference type="Proteomes" id="UP000004344"/>
    </source>
</evidence>
<dbReference type="AlphaFoldDB" id="G6FQ47"/>
<dbReference type="EMBL" id="AGIZ01000003">
    <property type="protein sequence ID" value="EHC17932.1"/>
    <property type="molecule type" value="Genomic_DNA"/>
</dbReference>
<sequence length="69" mass="7100">MNVITPKSGLFLACSCISAIAGVGSIFELTSGQPDLGTQTTAIILGLSIPLTALFFFVAVKDAKANLNK</sequence>
<dbReference type="GeneID" id="35798137"/>
<keyword evidence="1" id="KW-0472">Membrane</keyword>
<gene>
    <name evidence="2" type="ORF">FJSC11DRAFT_0994</name>
</gene>